<feature type="domain" description="DUF3870" evidence="1">
    <location>
        <begin position="24"/>
        <end position="116"/>
    </location>
</feature>
<name>A0A839RZR1_9PSEU</name>
<gene>
    <name evidence="2" type="ORF">FHS23_001578</name>
</gene>
<proteinExistence type="predicted"/>
<dbReference type="EMBL" id="JACHWU010000001">
    <property type="protein sequence ID" value="MBB3050583.1"/>
    <property type="molecule type" value="Genomic_DNA"/>
</dbReference>
<keyword evidence="3" id="KW-1185">Reference proteome</keyword>
<reference evidence="2 3" key="1">
    <citation type="submission" date="2020-08" db="EMBL/GenBank/DDBJ databases">
        <title>Genomic Encyclopedia of Type Strains, Phase III (KMG-III): the genomes of soil and plant-associated and newly described type strains.</title>
        <authorList>
            <person name="Whitman W."/>
        </authorList>
    </citation>
    <scope>NUCLEOTIDE SEQUENCE [LARGE SCALE GENOMIC DNA]</scope>
    <source>
        <strain evidence="2 3">CECT 8577</strain>
    </source>
</reference>
<dbReference type="InterPro" id="IPR024617">
    <property type="entry name" value="DUF3870"/>
</dbReference>
<evidence type="ECO:0000313" key="3">
    <source>
        <dbReference type="Proteomes" id="UP000550714"/>
    </source>
</evidence>
<dbReference type="AlphaFoldDB" id="A0A839RZR1"/>
<evidence type="ECO:0000259" key="1">
    <source>
        <dbReference type="Pfam" id="PF12986"/>
    </source>
</evidence>
<organism evidence="2 3">
    <name type="scientific">Prauserella isguenensis</name>
    <dbReference type="NCBI Taxonomy" id="1470180"/>
    <lineage>
        <taxon>Bacteria</taxon>
        <taxon>Bacillati</taxon>
        <taxon>Actinomycetota</taxon>
        <taxon>Actinomycetes</taxon>
        <taxon>Pseudonocardiales</taxon>
        <taxon>Pseudonocardiaceae</taxon>
        <taxon>Prauserella</taxon>
    </lineage>
</organism>
<evidence type="ECO:0000313" key="2">
    <source>
        <dbReference type="EMBL" id="MBB3050583.1"/>
    </source>
</evidence>
<comment type="caution">
    <text evidence="2">The sequence shown here is derived from an EMBL/GenBank/DDBJ whole genome shotgun (WGS) entry which is preliminary data.</text>
</comment>
<dbReference type="Proteomes" id="UP000550714">
    <property type="component" value="Unassembled WGS sequence"/>
</dbReference>
<dbReference type="RefSeq" id="WP_221218982.1">
    <property type="nucleotide sequence ID" value="NZ_JACHWU010000001.1"/>
</dbReference>
<accession>A0A839RZR1</accession>
<dbReference type="Pfam" id="PF12986">
    <property type="entry name" value="DUF3870"/>
    <property type="match status" value="1"/>
</dbReference>
<protein>
    <recommendedName>
        <fullName evidence="1">DUF3870 domain-containing protein</fullName>
    </recommendedName>
</protein>
<sequence>MSDDEDYREKVGLSYCLAMSTSVFVTGEAKAPSNNPITSQYGLFFIAFEIDPDTHRILDAECSATLALTNRFVKGLFVRECITEEDLLTERIAARYHGSSQRALIAALHHAATKYRSAVGLAAG</sequence>